<dbReference type="WBParaSite" id="MhA1_Contig737.frz3.gene17">
    <property type="protein sequence ID" value="MhA1_Contig737.frz3.gene17"/>
    <property type="gene ID" value="MhA1_Contig737.frz3.gene17"/>
</dbReference>
<organism evidence="1 2">
    <name type="scientific">Meloidogyne hapla</name>
    <name type="common">Root-knot nematode worm</name>
    <dbReference type="NCBI Taxonomy" id="6305"/>
    <lineage>
        <taxon>Eukaryota</taxon>
        <taxon>Metazoa</taxon>
        <taxon>Ecdysozoa</taxon>
        <taxon>Nematoda</taxon>
        <taxon>Chromadorea</taxon>
        <taxon>Rhabditida</taxon>
        <taxon>Tylenchina</taxon>
        <taxon>Tylenchomorpha</taxon>
        <taxon>Tylenchoidea</taxon>
        <taxon>Meloidogynidae</taxon>
        <taxon>Meloidogyninae</taxon>
        <taxon>Meloidogyne</taxon>
    </lineage>
</organism>
<dbReference type="OMA" id="MKCLATP"/>
<dbReference type="Proteomes" id="UP000095281">
    <property type="component" value="Unplaced"/>
</dbReference>
<evidence type="ECO:0000313" key="1">
    <source>
        <dbReference type="Proteomes" id="UP000095281"/>
    </source>
</evidence>
<dbReference type="AlphaFoldDB" id="A0A1I8BX31"/>
<name>A0A1I8BX31_MELHA</name>
<evidence type="ECO:0000313" key="2">
    <source>
        <dbReference type="WBParaSite" id="MhA1_Contig737.frz3.gene17"/>
    </source>
</evidence>
<accession>A0A1I8BX31</accession>
<protein>
    <submittedName>
        <fullName evidence="2">Transposase</fullName>
    </submittedName>
</protein>
<keyword evidence="1" id="KW-1185">Reference proteome</keyword>
<sequence>MKFSLSFGVKRCRRNVEDWFRRVWEVGYVGPSLPKKQCEESVDTTRQHLMREWNVMQWLANPYLNSERERPYIERYGDVVDQWRQSQIEAKQRKMPNKPKIFKVYDGSLEKRRANIGNMLHSHRTVEDQMKDLIRLTRWD</sequence>
<reference evidence="2" key="1">
    <citation type="submission" date="2016-11" db="UniProtKB">
        <authorList>
            <consortium name="WormBaseParasite"/>
        </authorList>
    </citation>
    <scope>IDENTIFICATION</scope>
</reference>
<proteinExistence type="predicted"/>